<dbReference type="Proteomes" id="UP000008022">
    <property type="component" value="Unassembled WGS sequence"/>
</dbReference>
<dbReference type="PANTHER" id="PTHR45295:SF4">
    <property type="entry name" value="OS06G0474800 PROTEIN"/>
    <property type="match status" value="1"/>
</dbReference>
<dbReference type="eggNOG" id="KOG0716">
    <property type="taxonomic scope" value="Eukaryota"/>
</dbReference>
<dbReference type="Pfam" id="PF13370">
    <property type="entry name" value="Fer4_13"/>
    <property type="match status" value="1"/>
</dbReference>
<proteinExistence type="predicted"/>
<accession>A0A0E0PXX4</accession>
<dbReference type="AlphaFoldDB" id="A0A0E0PXX4"/>
<evidence type="ECO:0000313" key="3">
    <source>
        <dbReference type="Proteomes" id="UP000008022"/>
    </source>
</evidence>
<evidence type="ECO:0000313" key="2">
    <source>
        <dbReference type="EnsemblPlants" id="ORUFI06G15870.1"/>
    </source>
</evidence>
<dbReference type="InterPro" id="IPR001623">
    <property type="entry name" value="DnaJ_domain"/>
</dbReference>
<dbReference type="Gene3D" id="1.10.287.110">
    <property type="entry name" value="DnaJ domain"/>
    <property type="match status" value="1"/>
</dbReference>
<keyword evidence="3" id="KW-1185">Reference proteome</keyword>
<dbReference type="SUPFAM" id="SSF46565">
    <property type="entry name" value="Chaperone J-domain"/>
    <property type="match status" value="1"/>
</dbReference>
<feature type="domain" description="J" evidence="1">
    <location>
        <begin position="52"/>
        <end position="107"/>
    </location>
</feature>
<dbReference type="PRINTS" id="PR00625">
    <property type="entry name" value="JDOMAIN"/>
</dbReference>
<dbReference type="Pfam" id="PF00226">
    <property type="entry name" value="DnaJ"/>
    <property type="match status" value="1"/>
</dbReference>
<dbReference type="CDD" id="cd06257">
    <property type="entry name" value="DnaJ"/>
    <property type="match status" value="1"/>
</dbReference>
<dbReference type="Gramene" id="ORUFI06G15870.1">
    <property type="protein sequence ID" value="ORUFI06G15870.1"/>
    <property type="gene ID" value="ORUFI06G15870"/>
</dbReference>
<dbReference type="EnsemblPlants" id="ORUFI06G15870.1">
    <property type="protein sequence ID" value="ORUFI06G15870.1"/>
    <property type="gene ID" value="ORUFI06G15870"/>
</dbReference>
<organism evidence="2 3">
    <name type="scientific">Oryza rufipogon</name>
    <name type="common">Brownbeard rice</name>
    <name type="synonym">Asian wild rice</name>
    <dbReference type="NCBI Taxonomy" id="4529"/>
    <lineage>
        <taxon>Eukaryota</taxon>
        <taxon>Viridiplantae</taxon>
        <taxon>Streptophyta</taxon>
        <taxon>Embryophyta</taxon>
        <taxon>Tracheophyta</taxon>
        <taxon>Spermatophyta</taxon>
        <taxon>Magnoliopsida</taxon>
        <taxon>Liliopsida</taxon>
        <taxon>Poales</taxon>
        <taxon>Poaceae</taxon>
        <taxon>BOP clade</taxon>
        <taxon>Oryzoideae</taxon>
        <taxon>Oryzeae</taxon>
        <taxon>Oryzinae</taxon>
        <taxon>Oryza</taxon>
    </lineage>
</organism>
<protein>
    <recommendedName>
        <fullName evidence="1">J domain-containing protein</fullName>
    </recommendedName>
</protein>
<dbReference type="Gene3D" id="3.30.70.20">
    <property type="match status" value="1"/>
</dbReference>
<evidence type="ECO:0000259" key="1">
    <source>
        <dbReference type="PROSITE" id="PS50076"/>
    </source>
</evidence>
<dbReference type="PROSITE" id="PS50076">
    <property type="entry name" value="DNAJ_2"/>
    <property type="match status" value="1"/>
</dbReference>
<dbReference type="OMA" id="SIGSREC"/>
<reference evidence="2" key="2">
    <citation type="submission" date="2015-06" db="UniProtKB">
        <authorList>
            <consortium name="EnsemblPlants"/>
        </authorList>
    </citation>
    <scope>IDENTIFICATION</scope>
</reference>
<dbReference type="SMART" id="SM00271">
    <property type="entry name" value="DnaJ"/>
    <property type="match status" value="1"/>
</dbReference>
<dbReference type="InterPro" id="IPR036869">
    <property type="entry name" value="J_dom_sf"/>
</dbReference>
<dbReference type="GO" id="GO:0005783">
    <property type="term" value="C:endoplasmic reticulum"/>
    <property type="evidence" value="ECO:0007669"/>
    <property type="project" value="UniProtKB-ARBA"/>
</dbReference>
<dbReference type="STRING" id="4529.A0A0E0PXX4"/>
<dbReference type="PANTHER" id="PTHR45295">
    <property type="entry name" value="CHAPERONE PROTEIN DNAJ C76, CHLOROPLASTIC"/>
    <property type="match status" value="1"/>
</dbReference>
<sequence length="236" mass="26940">MVGFFSLCSSTHYYHLQLRNGSVQYELIRPIKYRPRSIIRCCSTTRGKAREDYYQVLGVTVNSTPQEIKEAYRKLQKRHHPDIAGYKGHDYTLLLNEAYKVLMRNSPRNAGASGRGFGRGFTGNGECVHHAGETFAMDDVLGSAHVEVQFGDQEQKIQVAVESCPVNCIHWVMSEELAVLEFLARPQQKEAHGVFGGGWERPRDVFAAANNFTKRLQREEQQDMARQQRYNNGKKK</sequence>
<reference evidence="3" key="1">
    <citation type="submission" date="2013-06" db="EMBL/GenBank/DDBJ databases">
        <authorList>
            <person name="Zhao Q."/>
        </authorList>
    </citation>
    <scope>NUCLEOTIDE SEQUENCE</scope>
    <source>
        <strain evidence="3">cv. W1943</strain>
    </source>
</reference>
<dbReference type="HOGENOM" id="CLU_057020_2_0_1"/>
<name>A0A0E0PXX4_ORYRU</name>